<keyword evidence="3" id="KW-1185">Reference proteome</keyword>
<name>A0A9X2EMS7_9SPHN</name>
<dbReference type="RefSeq" id="WP_252115058.1">
    <property type="nucleotide sequence ID" value="NZ_JAMSHT010000001.1"/>
</dbReference>
<dbReference type="EMBL" id="JAMSHT010000001">
    <property type="protein sequence ID" value="MCM8558274.1"/>
    <property type="molecule type" value="Genomic_DNA"/>
</dbReference>
<dbReference type="InterPro" id="IPR001677">
    <property type="entry name" value="TbpB_B_D"/>
</dbReference>
<reference evidence="2" key="1">
    <citation type="submission" date="2022-06" db="EMBL/GenBank/DDBJ databases">
        <title>Sphingomicrobium sedimins sp. nov., a marine bacterium isolated from tidal flat.</title>
        <authorList>
            <person name="Kim C.-H."/>
            <person name="Yoo Y."/>
            <person name="Kim J.-J."/>
        </authorList>
    </citation>
    <scope>NUCLEOTIDE SEQUENCE</scope>
    <source>
        <strain evidence="2">GRR-S6-50</strain>
    </source>
</reference>
<dbReference type="Gene3D" id="2.40.160.90">
    <property type="match status" value="1"/>
</dbReference>
<gene>
    <name evidence="2" type="ORF">NDO55_10640</name>
</gene>
<comment type="caution">
    <text evidence="2">The sequence shown here is derived from an EMBL/GenBank/DDBJ whole genome shotgun (WGS) entry which is preliminary data.</text>
</comment>
<feature type="domain" description="Transferrin-binding protein B C-lobe/N-lobe beta-barrel" evidence="1">
    <location>
        <begin position="157"/>
        <end position="286"/>
    </location>
</feature>
<dbReference type="AlphaFoldDB" id="A0A9X2EMS7"/>
<dbReference type="InterPro" id="IPR011250">
    <property type="entry name" value="OMP/PagP_B-barrel"/>
</dbReference>
<dbReference type="SUPFAM" id="SSF56925">
    <property type="entry name" value="OMPA-like"/>
    <property type="match status" value="1"/>
</dbReference>
<dbReference type="Proteomes" id="UP001155128">
    <property type="component" value="Unassembled WGS sequence"/>
</dbReference>
<protein>
    <submittedName>
        <fullName evidence="2">Transferrin-binding protein-like solute binding protein</fullName>
    </submittedName>
</protein>
<sequence length="287" mass="29257">MTSPPPPPQAVFANFDSVVANNTTRINGRSTEAAFTSSGSGDNLVFNSVSGVTRGSAIARITIDNNQDLSSLSIDGRQSDVSFDEGDAGVASNLGSLGYPGAITLQSSDMRSMAIYADPYFSNFNYQTFGVWATGLGTGSGNLGALSVGAATDGTRIPPTGSVVFTGYVAGILTQDGENAAEVVADASFSTNFENRTIEVEAVNSQLSNAVGSLTPNDAALLDFTGTLTYGGGGNTITGIFSTSPTLNLSGEASGQFFGPDANEIGGTFFLTNPDDSMSYIGGFGGN</sequence>
<evidence type="ECO:0000313" key="3">
    <source>
        <dbReference type="Proteomes" id="UP001155128"/>
    </source>
</evidence>
<evidence type="ECO:0000259" key="1">
    <source>
        <dbReference type="Pfam" id="PF01298"/>
    </source>
</evidence>
<organism evidence="2 3">
    <name type="scientific">Sphingomicrobium sediminis</name>
    <dbReference type="NCBI Taxonomy" id="2950949"/>
    <lineage>
        <taxon>Bacteria</taxon>
        <taxon>Pseudomonadati</taxon>
        <taxon>Pseudomonadota</taxon>
        <taxon>Alphaproteobacteria</taxon>
        <taxon>Sphingomonadales</taxon>
        <taxon>Sphingomonadaceae</taxon>
        <taxon>Sphingomicrobium</taxon>
    </lineage>
</organism>
<accession>A0A9X2EMS7</accession>
<dbReference type="Pfam" id="PF01298">
    <property type="entry name" value="TbpB_B_D"/>
    <property type="match status" value="1"/>
</dbReference>
<evidence type="ECO:0000313" key="2">
    <source>
        <dbReference type="EMBL" id="MCM8558274.1"/>
    </source>
</evidence>
<proteinExistence type="predicted"/>